<evidence type="ECO:0000313" key="2">
    <source>
        <dbReference type="Proteomes" id="UP000184474"/>
    </source>
</evidence>
<keyword evidence="2" id="KW-1185">Reference proteome</keyword>
<protein>
    <submittedName>
        <fullName evidence="1">Tetratricopeptide repeat-containing protein</fullName>
    </submittedName>
</protein>
<evidence type="ECO:0000313" key="1">
    <source>
        <dbReference type="EMBL" id="SHJ50008.1"/>
    </source>
</evidence>
<sequence>MKQLRPFIILTFVIITTIWPAQAQSDYEKAERYFADRGDSAQGLVARKRMINRAIKYYKRADQTPETVAALLRAYEFKGSFTRLSEKKKLETYKVAVDLGREYIHRYASDVGVKYYYMTNLGRWGNTVGVMTAAQEGVSDEIKALAEEVIEMDDQFAESGAQRILGIMHLKLPQIPFVLSWPSEDEALRLLETAYSQSPQDPANARFFAEALIAHDQKDKAQEVLRMALKIEPRTSKLIEDRNNLDAIEKMLSQNI</sequence>
<proteinExistence type="predicted"/>
<dbReference type="Proteomes" id="UP000184474">
    <property type="component" value="Unassembled WGS sequence"/>
</dbReference>
<dbReference type="Gene3D" id="1.25.40.10">
    <property type="entry name" value="Tetratricopeptide repeat domain"/>
    <property type="match status" value="1"/>
</dbReference>
<organism evidence="1 2">
    <name type="scientific">Reichenbachiella agariperforans</name>
    <dbReference type="NCBI Taxonomy" id="156994"/>
    <lineage>
        <taxon>Bacteria</taxon>
        <taxon>Pseudomonadati</taxon>
        <taxon>Bacteroidota</taxon>
        <taxon>Cytophagia</taxon>
        <taxon>Cytophagales</taxon>
        <taxon>Reichenbachiellaceae</taxon>
        <taxon>Reichenbachiella</taxon>
    </lineage>
</organism>
<dbReference type="EMBL" id="FRAA01000001">
    <property type="protein sequence ID" value="SHJ50008.1"/>
    <property type="molecule type" value="Genomic_DNA"/>
</dbReference>
<dbReference type="STRING" id="156994.SAMN04488028_101316"/>
<reference evidence="2" key="1">
    <citation type="submission" date="2016-11" db="EMBL/GenBank/DDBJ databases">
        <authorList>
            <person name="Varghese N."/>
            <person name="Submissions S."/>
        </authorList>
    </citation>
    <scope>NUCLEOTIDE SEQUENCE [LARGE SCALE GENOMIC DNA]</scope>
    <source>
        <strain evidence="2">DSM 26134</strain>
    </source>
</reference>
<dbReference type="AlphaFoldDB" id="A0A1M6JTJ0"/>
<dbReference type="RefSeq" id="WP_073118791.1">
    <property type="nucleotide sequence ID" value="NZ_FRAA01000001.1"/>
</dbReference>
<gene>
    <name evidence="1" type="ORF">SAMN04488028_101316</name>
</gene>
<dbReference type="Pfam" id="PF14559">
    <property type="entry name" value="TPR_19"/>
    <property type="match status" value="1"/>
</dbReference>
<dbReference type="SUPFAM" id="SSF48452">
    <property type="entry name" value="TPR-like"/>
    <property type="match status" value="1"/>
</dbReference>
<name>A0A1M6JTJ0_REIAG</name>
<dbReference type="InterPro" id="IPR011990">
    <property type="entry name" value="TPR-like_helical_dom_sf"/>
</dbReference>
<accession>A0A1M6JTJ0</accession>